<dbReference type="EMBL" id="JALPRK010000005">
    <property type="protein sequence ID" value="MCK8487019.1"/>
    <property type="molecule type" value="Genomic_DNA"/>
</dbReference>
<dbReference type="RefSeq" id="WP_248551232.1">
    <property type="nucleotide sequence ID" value="NZ_JALPRK010000005.1"/>
</dbReference>
<dbReference type="PROSITE" id="PS50994">
    <property type="entry name" value="INTEGRASE"/>
    <property type="match status" value="1"/>
</dbReference>
<comment type="caution">
    <text evidence="3">The sequence shown here is derived from an EMBL/GenBank/DDBJ whole genome shotgun (WGS) entry which is preliminary data.</text>
</comment>
<feature type="compositionally biased region" description="Basic and acidic residues" evidence="1">
    <location>
        <begin position="710"/>
        <end position="722"/>
    </location>
</feature>
<gene>
    <name evidence="3" type="ORF">M0651_07545</name>
</gene>
<dbReference type="Pfam" id="PF09299">
    <property type="entry name" value="Mu-transpos_C"/>
    <property type="match status" value="1"/>
</dbReference>
<dbReference type="Gene3D" id="3.30.420.10">
    <property type="entry name" value="Ribonuclease H-like superfamily/Ribonuclease H"/>
    <property type="match status" value="1"/>
</dbReference>
<dbReference type="GO" id="GO:0015074">
    <property type="term" value="P:DNA integration"/>
    <property type="evidence" value="ECO:0007669"/>
    <property type="project" value="InterPro"/>
</dbReference>
<evidence type="ECO:0000313" key="3">
    <source>
        <dbReference type="EMBL" id="MCK8487019.1"/>
    </source>
</evidence>
<dbReference type="InterPro" id="IPR012337">
    <property type="entry name" value="RNaseH-like_sf"/>
</dbReference>
<proteinExistence type="predicted"/>
<feature type="domain" description="Integrase catalytic" evidence="2">
    <location>
        <begin position="292"/>
        <end position="503"/>
    </location>
</feature>
<name>A0A9X1XX94_9BACL</name>
<dbReference type="SUPFAM" id="SSF53098">
    <property type="entry name" value="Ribonuclease H-like"/>
    <property type="match status" value="1"/>
</dbReference>
<evidence type="ECO:0000313" key="4">
    <source>
        <dbReference type="Proteomes" id="UP001139534"/>
    </source>
</evidence>
<protein>
    <submittedName>
        <fullName evidence="3">Transposase family protein</fullName>
    </submittedName>
</protein>
<evidence type="ECO:0000259" key="2">
    <source>
        <dbReference type="PROSITE" id="PS50994"/>
    </source>
</evidence>
<dbReference type="Proteomes" id="UP001139534">
    <property type="component" value="Unassembled WGS sequence"/>
</dbReference>
<dbReference type="InterPro" id="IPR001584">
    <property type="entry name" value="Integrase_cat-core"/>
</dbReference>
<dbReference type="AlphaFoldDB" id="A0A9X1XX94"/>
<reference evidence="3" key="1">
    <citation type="submission" date="2022-04" db="EMBL/GenBank/DDBJ databases">
        <authorList>
            <person name="Seo M.-J."/>
        </authorList>
    </citation>
    <scope>NUCLEOTIDE SEQUENCE</scope>
    <source>
        <strain evidence="3">MBLB2552</strain>
    </source>
</reference>
<dbReference type="InterPro" id="IPR015378">
    <property type="entry name" value="Transposase-like_Mu_C"/>
</dbReference>
<feature type="region of interest" description="Disordered" evidence="1">
    <location>
        <begin position="706"/>
        <end position="725"/>
    </location>
</feature>
<keyword evidence="4" id="KW-1185">Reference proteome</keyword>
<dbReference type="InterPro" id="IPR036397">
    <property type="entry name" value="RNaseH_sf"/>
</dbReference>
<accession>A0A9X1XX94</accession>
<dbReference type="GO" id="GO:0003676">
    <property type="term" value="F:nucleic acid binding"/>
    <property type="evidence" value="ECO:0007669"/>
    <property type="project" value="InterPro"/>
</dbReference>
<organism evidence="3 4">
    <name type="scientific">Paenibacillus mellifer</name>
    <dbReference type="NCBI Taxonomy" id="2937794"/>
    <lineage>
        <taxon>Bacteria</taxon>
        <taxon>Bacillati</taxon>
        <taxon>Bacillota</taxon>
        <taxon>Bacilli</taxon>
        <taxon>Bacillales</taxon>
        <taxon>Paenibacillaceae</taxon>
        <taxon>Paenibacillus</taxon>
    </lineage>
</organism>
<evidence type="ECO:0000256" key="1">
    <source>
        <dbReference type="SAM" id="MobiDB-lite"/>
    </source>
</evidence>
<sequence length="743" mass="85838">MSSEREINVNTLLKYKVDDKEVIERVLYIYPDKSRVFTISLTEKKPFPELRKFSEIKEGLQNGIYSKDVADPYAILMNPNSEYLNKYGGDLEEKWNLIKDLVENEPAAYDRAFRGEFIADLISRSKKSKSLIYKYLRFYWTGGKIKYALLPHYFKCGKLDDPDKKRKNDVKVGKRNIRAKRNKDDPKLVGIVITDEIKRKMTASLSQWYKKTNKNSLEFVHEQMWHTYFLEEVIVDGVTQIVPMPSYKVPTIDQLRYHYEQTEEYKEILIAREGLRNFNLKYRPVLGNATRRAAGPGSIYEIDATIGDIYLVSHKDRTKVIGRPVIYLVIDVFSRMIVGFYVGLEGPSWQGAMMALENATTNKVEFCAEYDIHIEESQWPVHHLPEVIIGDRGELESKNADSLTASLGIVIKNEPPYRADWKGIVESSFKTVNTTIKKWAPGAVQPDFKKRGGKDYVLDAKMSLRGFIKLMIHYILFHNNSKIINNYPLDTSMIPDSVMAVPIHLWNWGIENRAGHLRTLSRDIIRLNILPSRNVTANRLGITLEGIHYRSDELIDAGYFIKGDSRSVAVAYDRRCMNHVYVKKPDGLGFYKCDLAEVSDRFTDLSLEEIKLLQEEEKLAIAEHKDIQNQAKFKMNEEIKRIKNEEITLSKLARANTDITNTEFKANIQEKRADVRRELQANQAFVLGVETNPIRDAENSLYVEDNSTAEDNHDQSDVEQELKGMSLLEKLRRKKSEEIEDED</sequence>